<protein>
    <submittedName>
        <fullName evidence="1">PRC-barrel domain containing protein</fullName>
    </submittedName>
</protein>
<proteinExistence type="predicted"/>
<sequence>MPRFTDDDVGKTVVNPVGDEVGIVETVEDGVAYVDPHPDWSDRLKASIGWEDEPDMTEQPLADEHVEAVTDDEIVLRQDLQTDYTGT</sequence>
<gene>
    <name evidence="1" type="ORF">OB960_25330</name>
</gene>
<dbReference type="EMBL" id="JAOPKA010000039">
    <property type="protein sequence ID" value="MCU4744694.1"/>
    <property type="molecule type" value="Genomic_DNA"/>
</dbReference>
<comment type="caution">
    <text evidence="1">The sequence shown here is derived from an EMBL/GenBank/DDBJ whole genome shotgun (WGS) entry which is preliminary data.</text>
</comment>
<organism evidence="1 2">
    <name type="scientific">Natronoglomus mannanivorans</name>
    <dbReference type="NCBI Taxonomy" id="2979990"/>
    <lineage>
        <taxon>Archaea</taxon>
        <taxon>Methanobacteriati</taxon>
        <taxon>Methanobacteriota</taxon>
        <taxon>Stenosarchaea group</taxon>
        <taxon>Halobacteria</taxon>
        <taxon>Halobacteriales</taxon>
        <taxon>Natrialbaceae</taxon>
        <taxon>Natronoglomus</taxon>
    </lineage>
</organism>
<evidence type="ECO:0000313" key="2">
    <source>
        <dbReference type="Proteomes" id="UP001321018"/>
    </source>
</evidence>
<dbReference type="Proteomes" id="UP001321018">
    <property type="component" value="Unassembled WGS sequence"/>
</dbReference>
<evidence type="ECO:0000313" key="1">
    <source>
        <dbReference type="EMBL" id="MCU4744694.1"/>
    </source>
</evidence>
<name>A0AAP3E5A8_9EURY</name>
<dbReference type="RefSeq" id="WP_338006492.1">
    <property type="nucleotide sequence ID" value="NZ_JAOPKA010000039.1"/>
</dbReference>
<accession>A0AAP3E5A8</accession>
<reference evidence="1" key="1">
    <citation type="submission" date="2022-09" db="EMBL/GenBank/DDBJ databases">
        <title>Enrichment on poylsaccharides allowed isolation of novel metabolic and taxonomic groups of Haloarchaea.</title>
        <authorList>
            <person name="Sorokin D.Y."/>
            <person name="Elcheninov A.G."/>
            <person name="Khizhniak T.V."/>
            <person name="Kolganova T.V."/>
            <person name="Kublanov I.V."/>
        </authorList>
    </citation>
    <scope>NUCLEOTIDE SEQUENCE</scope>
    <source>
        <strain evidence="1">AArc-xg1-1</strain>
    </source>
</reference>
<dbReference type="AlphaFoldDB" id="A0AAP3E5A8"/>